<dbReference type="AlphaFoldDB" id="A0A0N4ZRY8"/>
<reference evidence="2" key="1">
    <citation type="submission" date="2017-02" db="UniProtKB">
        <authorList>
            <consortium name="WormBaseParasite"/>
        </authorList>
    </citation>
    <scope>IDENTIFICATION</scope>
</reference>
<dbReference type="WBParaSite" id="PTRK_0001127050.1">
    <property type="protein sequence ID" value="PTRK_0001127050.1"/>
    <property type="gene ID" value="PTRK_0001127050"/>
</dbReference>
<accession>A0A0N4ZRY8</accession>
<protein>
    <submittedName>
        <fullName evidence="2">Uncharacterized protein</fullName>
    </submittedName>
</protein>
<dbReference type="Proteomes" id="UP000038045">
    <property type="component" value="Unplaced"/>
</dbReference>
<name>A0A0N4ZRY8_PARTI</name>
<evidence type="ECO:0000313" key="1">
    <source>
        <dbReference type="Proteomes" id="UP000038045"/>
    </source>
</evidence>
<keyword evidence="1" id="KW-1185">Reference proteome</keyword>
<sequence length="68" mass="8079">MWKSDDFLLIMYGLRTILSTIMENFIETAYLQGDSNNFDVEGQIAPNNTSINRRYFDKENNRRIQGWI</sequence>
<evidence type="ECO:0000313" key="2">
    <source>
        <dbReference type="WBParaSite" id="PTRK_0001127050.1"/>
    </source>
</evidence>
<proteinExistence type="predicted"/>
<organism evidence="1 2">
    <name type="scientific">Parastrongyloides trichosuri</name>
    <name type="common">Possum-specific nematode worm</name>
    <dbReference type="NCBI Taxonomy" id="131310"/>
    <lineage>
        <taxon>Eukaryota</taxon>
        <taxon>Metazoa</taxon>
        <taxon>Ecdysozoa</taxon>
        <taxon>Nematoda</taxon>
        <taxon>Chromadorea</taxon>
        <taxon>Rhabditida</taxon>
        <taxon>Tylenchina</taxon>
        <taxon>Panagrolaimomorpha</taxon>
        <taxon>Strongyloidoidea</taxon>
        <taxon>Strongyloididae</taxon>
        <taxon>Parastrongyloides</taxon>
    </lineage>
</organism>